<name>A0A0E2B7P0_9LEPT</name>
<gene>
    <name evidence="1" type="ORF">LEP1GSC081_2374</name>
</gene>
<accession>A0A0E2B7P0</accession>
<dbReference type="AlphaFoldDB" id="A0A0E2B7P0"/>
<dbReference type="Proteomes" id="UP000006253">
    <property type="component" value="Unassembled WGS sequence"/>
</dbReference>
<reference evidence="1 2" key="1">
    <citation type="submission" date="2012-10" db="EMBL/GenBank/DDBJ databases">
        <authorList>
            <person name="Harkins D.M."/>
            <person name="Durkin A.S."/>
            <person name="Brinkac L.M."/>
            <person name="Selengut J.D."/>
            <person name="Sanka R."/>
            <person name="DePew J."/>
            <person name="Purushe J."/>
            <person name="Peacock S.J."/>
            <person name="Thaipadungpanit J."/>
            <person name="Wuthiekanun V.W."/>
            <person name="Day N.P."/>
            <person name="Vinetz J.M."/>
            <person name="Sutton G.G."/>
            <person name="Nelson W.C."/>
            <person name="Fouts D.E."/>
        </authorList>
    </citation>
    <scope>NUCLEOTIDE SEQUENCE [LARGE SCALE GENOMIC DNA]</scope>
    <source>
        <strain evidence="1 2">H1</strain>
    </source>
</reference>
<protein>
    <submittedName>
        <fullName evidence="1">Uncharacterized protein</fullName>
    </submittedName>
</protein>
<sequence>MSDQKEQIIREYSANLDPIRFANQENGIKEWLVQNNAKRFLTRTEELLSSLPKEEYSTNLFPELTLLFNFVSSKTKSRL</sequence>
<proteinExistence type="predicted"/>
<organism evidence="1 2">
    <name type="scientific">Leptospira kirschneri str. H1</name>
    <dbReference type="NCBI Taxonomy" id="1049966"/>
    <lineage>
        <taxon>Bacteria</taxon>
        <taxon>Pseudomonadati</taxon>
        <taxon>Spirochaetota</taxon>
        <taxon>Spirochaetia</taxon>
        <taxon>Leptospirales</taxon>
        <taxon>Leptospiraceae</taxon>
        <taxon>Leptospira</taxon>
    </lineage>
</organism>
<comment type="caution">
    <text evidence="1">The sequence shown here is derived from an EMBL/GenBank/DDBJ whole genome shotgun (WGS) entry which is preliminary data.</text>
</comment>
<dbReference type="EMBL" id="AHMY02000011">
    <property type="protein sequence ID" value="EKO17227.1"/>
    <property type="molecule type" value="Genomic_DNA"/>
</dbReference>
<evidence type="ECO:0000313" key="1">
    <source>
        <dbReference type="EMBL" id="EKO17227.1"/>
    </source>
</evidence>
<evidence type="ECO:0000313" key="2">
    <source>
        <dbReference type="Proteomes" id="UP000006253"/>
    </source>
</evidence>